<comment type="caution">
    <text evidence="1">The sequence shown here is derived from an EMBL/GenBank/DDBJ whole genome shotgun (WGS) entry which is preliminary data.</text>
</comment>
<dbReference type="InterPro" id="IPR036866">
    <property type="entry name" value="RibonucZ/Hydroxyglut_hydro"/>
</dbReference>
<dbReference type="EMBL" id="JBHRSV010000015">
    <property type="protein sequence ID" value="MFC2926056.1"/>
    <property type="molecule type" value="Genomic_DNA"/>
</dbReference>
<dbReference type="Gene3D" id="3.60.15.10">
    <property type="entry name" value="Ribonuclease Z/Hydroxyacylglutathione hydrolase-like"/>
    <property type="match status" value="1"/>
</dbReference>
<keyword evidence="2" id="KW-1185">Reference proteome</keyword>
<gene>
    <name evidence="1" type="ORF">ACFOOR_08050</name>
</gene>
<dbReference type="SUPFAM" id="SSF56281">
    <property type="entry name" value="Metallo-hydrolase/oxidoreductase"/>
    <property type="match status" value="1"/>
</dbReference>
<reference evidence="2" key="1">
    <citation type="journal article" date="2019" name="Int. J. Syst. Evol. Microbiol.">
        <title>The Global Catalogue of Microorganisms (GCM) 10K type strain sequencing project: providing services to taxonomists for standard genome sequencing and annotation.</title>
        <authorList>
            <consortium name="The Broad Institute Genomics Platform"/>
            <consortium name="The Broad Institute Genome Sequencing Center for Infectious Disease"/>
            <person name="Wu L."/>
            <person name="Ma J."/>
        </authorList>
    </citation>
    <scope>NUCLEOTIDE SEQUENCE [LARGE SCALE GENOMIC DNA]</scope>
    <source>
        <strain evidence="2">KCTC 52487</strain>
    </source>
</reference>
<name>A0ABV6ZX49_9PROT</name>
<dbReference type="RefSeq" id="WP_343165593.1">
    <property type="nucleotide sequence ID" value="NZ_JBHRSV010000015.1"/>
</dbReference>
<sequence>MNRFFCSPPGGGPIDEPGSNRLIARIDEIESYPRDEGEFTAFLGAVETRFLEKDEISRRDWQEAPISILRVEVDKEAHDPLSEALREQRREGSFFNIELGAGRGESSVFQHISLFDEGIPRAIYKAVPIDGLDADVVRGKHDLSDVEEADQEWLEDRLTRLDSQLRTARIYDVGQGSCAALLTDGGKPRLFLDAGRGVLANTRTFDREWFWHDEPTHICGGHAGLVLLSHWDWDHWAYAAKEGLECFQERIWIAPKQEVSAIHRAFAAQLDNLRLWPTSASEIRTATLKILKANGTSRNDSGLVTVWAPTWAKGDGVLFPGDCAYGALPGGLASGKYHAVVASHHGAESRPDHIAPPPHSLNSQWIISSGARNTFGHPTRAGHRQFTKSGWSFGQLRITSRQSEPRWPRCIGDIDIR</sequence>
<evidence type="ECO:0008006" key="3">
    <source>
        <dbReference type="Google" id="ProtNLM"/>
    </source>
</evidence>
<proteinExistence type="predicted"/>
<organism evidence="1 2">
    <name type="scientific">Hyphobacterium vulgare</name>
    <dbReference type="NCBI Taxonomy" id="1736751"/>
    <lineage>
        <taxon>Bacteria</taxon>
        <taxon>Pseudomonadati</taxon>
        <taxon>Pseudomonadota</taxon>
        <taxon>Alphaproteobacteria</taxon>
        <taxon>Maricaulales</taxon>
        <taxon>Maricaulaceae</taxon>
        <taxon>Hyphobacterium</taxon>
    </lineage>
</organism>
<protein>
    <recommendedName>
        <fullName evidence="3">Metallo-beta-lactamase domain-containing protein</fullName>
    </recommendedName>
</protein>
<dbReference type="Proteomes" id="UP001595379">
    <property type="component" value="Unassembled WGS sequence"/>
</dbReference>
<evidence type="ECO:0000313" key="1">
    <source>
        <dbReference type="EMBL" id="MFC2926056.1"/>
    </source>
</evidence>
<accession>A0ABV6ZX49</accession>
<evidence type="ECO:0000313" key="2">
    <source>
        <dbReference type="Proteomes" id="UP001595379"/>
    </source>
</evidence>